<dbReference type="Proteomes" id="UP001597326">
    <property type="component" value="Unassembled WGS sequence"/>
</dbReference>
<dbReference type="Pfam" id="PF08281">
    <property type="entry name" value="Sigma70_r4_2"/>
    <property type="match status" value="1"/>
</dbReference>
<dbReference type="InterPro" id="IPR013325">
    <property type="entry name" value="RNA_pol_sigma_r2"/>
</dbReference>
<sequence length="163" mass="18367">MSMQIPFSQAVEQHGTTVLRVCRSVLGGGPDADDAWQETFLSALRAWPELDDGADVEAWLVTIARRRSLDQVRASSRRALPAEVLPEPGEREARMAPEERLLLWRWLDRLPPKQRRAVAHHHLAGLPHAQVAELLGTTPEAARRAASDGMARLRRIHREEDHD</sequence>
<proteinExistence type="inferred from homology"/>
<keyword evidence="3" id="KW-0731">Sigma factor</keyword>
<comment type="caution">
    <text evidence="8">The sequence shown here is derived from an EMBL/GenBank/DDBJ whole genome shotgun (WGS) entry which is preliminary data.</text>
</comment>
<comment type="similarity">
    <text evidence="1">Belongs to the sigma-70 factor family. ECF subfamily.</text>
</comment>
<dbReference type="NCBIfam" id="TIGR02937">
    <property type="entry name" value="sigma70-ECF"/>
    <property type="match status" value="1"/>
</dbReference>
<dbReference type="Gene3D" id="1.10.10.10">
    <property type="entry name" value="Winged helix-like DNA-binding domain superfamily/Winged helix DNA-binding domain"/>
    <property type="match status" value="1"/>
</dbReference>
<dbReference type="SUPFAM" id="SSF88946">
    <property type="entry name" value="Sigma2 domain of RNA polymerase sigma factors"/>
    <property type="match status" value="1"/>
</dbReference>
<feature type="domain" description="RNA polymerase sigma factor 70 region 4 type 2" evidence="7">
    <location>
        <begin position="102"/>
        <end position="153"/>
    </location>
</feature>
<evidence type="ECO:0000256" key="1">
    <source>
        <dbReference type="ARBA" id="ARBA00010641"/>
    </source>
</evidence>
<organism evidence="8 9">
    <name type="scientific">Luteococcus peritonei</name>
    <dbReference type="NCBI Taxonomy" id="88874"/>
    <lineage>
        <taxon>Bacteria</taxon>
        <taxon>Bacillati</taxon>
        <taxon>Actinomycetota</taxon>
        <taxon>Actinomycetes</taxon>
        <taxon>Propionibacteriales</taxon>
        <taxon>Propionibacteriaceae</taxon>
        <taxon>Luteococcus</taxon>
    </lineage>
</organism>
<evidence type="ECO:0000259" key="6">
    <source>
        <dbReference type="Pfam" id="PF04542"/>
    </source>
</evidence>
<keyword evidence="2" id="KW-0805">Transcription regulation</keyword>
<gene>
    <name evidence="8" type="ORF">ACFSCS_04505</name>
</gene>
<evidence type="ECO:0000256" key="4">
    <source>
        <dbReference type="ARBA" id="ARBA00023125"/>
    </source>
</evidence>
<evidence type="ECO:0000256" key="2">
    <source>
        <dbReference type="ARBA" id="ARBA00023015"/>
    </source>
</evidence>
<dbReference type="InterPro" id="IPR014284">
    <property type="entry name" value="RNA_pol_sigma-70_dom"/>
</dbReference>
<keyword evidence="4" id="KW-0238">DNA-binding</keyword>
<accession>A0ABW4RSZ9</accession>
<evidence type="ECO:0000259" key="7">
    <source>
        <dbReference type="Pfam" id="PF08281"/>
    </source>
</evidence>
<dbReference type="EMBL" id="JBHUFZ010000010">
    <property type="protein sequence ID" value="MFD1889451.1"/>
    <property type="molecule type" value="Genomic_DNA"/>
</dbReference>
<keyword evidence="5" id="KW-0804">Transcription</keyword>
<dbReference type="PANTHER" id="PTHR43133">
    <property type="entry name" value="RNA POLYMERASE ECF-TYPE SIGMA FACTO"/>
    <property type="match status" value="1"/>
</dbReference>
<dbReference type="SUPFAM" id="SSF88659">
    <property type="entry name" value="Sigma3 and sigma4 domains of RNA polymerase sigma factors"/>
    <property type="match status" value="1"/>
</dbReference>
<dbReference type="InterPro" id="IPR036388">
    <property type="entry name" value="WH-like_DNA-bd_sf"/>
</dbReference>
<evidence type="ECO:0000256" key="5">
    <source>
        <dbReference type="ARBA" id="ARBA00023163"/>
    </source>
</evidence>
<dbReference type="InterPro" id="IPR007627">
    <property type="entry name" value="RNA_pol_sigma70_r2"/>
</dbReference>
<name>A0ABW4RSZ9_9ACTN</name>
<evidence type="ECO:0000256" key="3">
    <source>
        <dbReference type="ARBA" id="ARBA00023082"/>
    </source>
</evidence>
<dbReference type="InterPro" id="IPR039425">
    <property type="entry name" value="RNA_pol_sigma-70-like"/>
</dbReference>
<dbReference type="RefSeq" id="WP_343872461.1">
    <property type="nucleotide sequence ID" value="NZ_BAAAIX010000008.1"/>
</dbReference>
<dbReference type="InterPro" id="IPR013324">
    <property type="entry name" value="RNA_pol_sigma_r3/r4-like"/>
</dbReference>
<evidence type="ECO:0000313" key="8">
    <source>
        <dbReference type="EMBL" id="MFD1889451.1"/>
    </source>
</evidence>
<dbReference type="PANTHER" id="PTHR43133:SF50">
    <property type="entry name" value="ECF RNA POLYMERASE SIGMA FACTOR SIGM"/>
    <property type="match status" value="1"/>
</dbReference>
<reference evidence="9" key="1">
    <citation type="journal article" date="2019" name="Int. J. Syst. Evol. Microbiol.">
        <title>The Global Catalogue of Microorganisms (GCM) 10K type strain sequencing project: providing services to taxonomists for standard genome sequencing and annotation.</title>
        <authorList>
            <consortium name="The Broad Institute Genomics Platform"/>
            <consortium name="The Broad Institute Genome Sequencing Center for Infectious Disease"/>
            <person name="Wu L."/>
            <person name="Ma J."/>
        </authorList>
    </citation>
    <scope>NUCLEOTIDE SEQUENCE [LARGE SCALE GENOMIC DNA]</scope>
    <source>
        <strain evidence="9">CAIM 431</strain>
    </source>
</reference>
<dbReference type="Gene3D" id="1.10.1740.10">
    <property type="match status" value="1"/>
</dbReference>
<evidence type="ECO:0000313" key="9">
    <source>
        <dbReference type="Proteomes" id="UP001597326"/>
    </source>
</evidence>
<dbReference type="Pfam" id="PF04542">
    <property type="entry name" value="Sigma70_r2"/>
    <property type="match status" value="1"/>
</dbReference>
<keyword evidence="9" id="KW-1185">Reference proteome</keyword>
<protein>
    <submittedName>
        <fullName evidence="8">RNA polymerase sigma factor</fullName>
    </submittedName>
</protein>
<dbReference type="InterPro" id="IPR013249">
    <property type="entry name" value="RNA_pol_sigma70_r4_t2"/>
</dbReference>
<feature type="domain" description="RNA polymerase sigma-70 region 2" evidence="6">
    <location>
        <begin position="11"/>
        <end position="77"/>
    </location>
</feature>